<dbReference type="GeneID" id="7840809"/>
<dbReference type="InParanoid" id="I7MEM9"/>
<gene>
    <name evidence="1" type="ORF">TTHERM_00483570</name>
</gene>
<reference evidence="2" key="1">
    <citation type="journal article" date="2006" name="PLoS Biol.">
        <title>Macronuclear genome sequence of the ciliate Tetrahymena thermophila, a model eukaryote.</title>
        <authorList>
            <person name="Eisen J.A."/>
            <person name="Coyne R.S."/>
            <person name="Wu M."/>
            <person name="Wu D."/>
            <person name="Thiagarajan M."/>
            <person name="Wortman J.R."/>
            <person name="Badger J.H."/>
            <person name="Ren Q."/>
            <person name="Amedeo P."/>
            <person name="Jones K.M."/>
            <person name="Tallon L.J."/>
            <person name="Delcher A.L."/>
            <person name="Salzberg S.L."/>
            <person name="Silva J.C."/>
            <person name="Haas B.J."/>
            <person name="Majoros W.H."/>
            <person name="Farzad M."/>
            <person name="Carlton J.M."/>
            <person name="Smith R.K. Jr."/>
            <person name="Garg J."/>
            <person name="Pearlman R.E."/>
            <person name="Karrer K.M."/>
            <person name="Sun L."/>
            <person name="Manning G."/>
            <person name="Elde N.C."/>
            <person name="Turkewitz A.P."/>
            <person name="Asai D.J."/>
            <person name="Wilkes D.E."/>
            <person name="Wang Y."/>
            <person name="Cai H."/>
            <person name="Collins K."/>
            <person name="Stewart B.A."/>
            <person name="Lee S.R."/>
            <person name="Wilamowska K."/>
            <person name="Weinberg Z."/>
            <person name="Ruzzo W.L."/>
            <person name="Wloga D."/>
            <person name="Gaertig J."/>
            <person name="Frankel J."/>
            <person name="Tsao C.-C."/>
            <person name="Gorovsky M.A."/>
            <person name="Keeling P.J."/>
            <person name="Waller R.F."/>
            <person name="Patron N.J."/>
            <person name="Cherry J.M."/>
            <person name="Stover N.A."/>
            <person name="Krieger C.J."/>
            <person name="del Toro C."/>
            <person name="Ryder H.F."/>
            <person name="Williamson S.C."/>
            <person name="Barbeau R.A."/>
            <person name="Hamilton E.P."/>
            <person name="Orias E."/>
        </authorList>
    </citation>
    <scope>NUCLEOTIDE SEQUENCE [LARGE SCALE GENOMIC DNA]</scope>
    <source>
        <strain evidence="2">SB210</strain>
    </source>
</reference>
<dbReference type="KEGG" id="tet:TTHERM_00483570"/>
<protein>
    <submittedName>
        <fullName evidence="1">Uncharacterized protein</fullName>
    </submittedName>
</protein>
<dbReference type="RefSeq" id="XP_001017470.1">
    <property type="nucleotide sequence ID" value="XM_001017470.1"/>
</dbReference>
<keyword evidence="2" id="KW-1185">Reference proteome</keyword>
<evidence type="ECO:0000313" key="2">
    <source>
        <dbReference type="Proteomes" id="UP000009168"/>
    </source>
</evidence>
<accession>I7MEM9</accession>
<dbReference type="HOGENOM" id="CLU_2390899_0_0_1"/>
<dbReference type="EMBL" id="GG662667">
    <property type="protein sequence ID" value="EAR97225.1"/>
    <property type="molecule type" value="Genomic_DNA"/>
</dbReference>
<name>I7MEM9_TETTS</name>
<sequence length="94" mass="11243">MDNTRKKVRCLFVCLAKFSPLYFLLLGQLSLQVSKCKKFFLPEKILQHLQNVSQQNNLKEMCLCIIEYQTCMYKKLVSKYNVFCKFQKVKKKFC</sequence>
<organism evidence="1 2">
    <name type="scientific">Tetrahymena thermophila (strain SB210)</name>
    <dbReference type="NCBI Taxonomy" id="312017"/>
    <lineage>
        <taxon>Eukaryota</taxon>
        <taxon>Sar</taxon>
        <taxon>Alveolata</taxon>
        <taxon>Ciliophora</taxon>
        <taxon>Intramacronucleata</taxon>
        <taxon>Oligohymenophorea</taxon>
        <taxon>Hymenostomatida</taxon>
        <taxon>Tetrahymenina</taxon>
        <taxon>Tetrahymenidae</taxon>
        <taxon>Tetrahymena</taxon>
    </lineage>
</organism>
<dbReference type="Proteomes" id="UP000009168">
    <property type="component" value="Unassembled WGS sequence"/>
</dbReference>
<evidence type="ECO:0000313" key="1">
    <source>
        <dbReference type="EMBL" id="EAR97225.1"/>
    </source>
</evidence>
<proteinExistence type="predicted"/>
<dbReference type="AlphaFoldDB" id="I7MEM9"/>